<protein>
    <submittedName>
        <fullName evidence="1">Uncharacterized protein</fullName>
    </submittedName>
</protein>
<comment type="caution">
    <text evidence="1">The sequence shown here is derived from an EMBL/GenBank/DDBJ whole genome shotgun (WGS) entry which is preliminary data.</text>
</comment>
<accession>A0ACC2X8S6</accession>
<evidence type="ECO:0000313" key="1">
    <source>
        <dbReference type="EMBL" id="KAJ9119836.1"/>
    </source>
</evidence>
<organism evidence="1 2">
    <name type="scientific">Naganishia onofrii</name>
    <dbReference type="NCBI Taxonomy" id="1851511"/>
    <lineage>
        <taxon>Eukaryota</taxon>
        <taxon>Fungi</taxon>
        <taxon>Dikarya</taxon>
        <taxon>Basidiomycota</taxon>
        <taxon>Agaricomycotina</taxon>
        <taxon>Tremellomycetes</taxon>
        <taxon>Filobasidiales</taxon>
        <taxon>Filobasidiaceae</taxon>
        <taxon>Naganishia</taxon>
    </lineage>
</organism>
<name>A0ACC2X8S6_9TREE</name>
<dbReference type="EMBL" id="JASBWV010000023">
    <property type="protein sequence ID" value="KAJ9119836.1"/>
    <property type="molecule type" value="Genomic_DNA"/>
</dbReference>
<sequence>MQYTLDGEHGDRSSDGEDGLSSNPLAHPFSNTLYNYGQHTSLPQPWQEASGLAVTYPVYNGGGTSSMALQGVGNRASSGLYAHEDVLEREIALLEEEDPTSFLDELVDPPADEEQSNGFRTDNLTGPSMSSDRVFSQHRSTPTTIPGLSQIRATPNQQHQQPPRPQQPTSEIQNHIQSHNHSRIQAPTLTQSQNQNHQQPQSSSYQPSAGSTSHQHQHHHHHGYQPASLSSISGAKDRSLDQLLISFWTHQMDLAERGTAANAAGSSESQEPHEEQDEFKTFGLPLARIKKVMKSDPEVKMISAEVPVLLSKACEIFIAELTCRAWLVAESHKRRTLQKSDVASAIGFSDMFDFLIDIVPREEAISKSELGMKRRTARMKEKKEEEKKRKRQEELEDAFAHSQIPGQAQARSQIPQGSRAASDMGCAQGPPQGQSLRPNQSAPSGTVTPSIQQHRPIMNAQREEDMPPEKRRRED</sequence>
<proteinExistence type="predicted"/>
<gene>
    <name evidence="1" type="ORF">QFC24_005550</name>
</gene>
<dbReference type="Proteomes" id="UP001234202">
    <property type="component" value="Unassembled WGS sequence"/>
</dbReference>
<keyword evidence="2" id="KW-1185">Reference proteome</keyword>
<reference evidence="1" key="1">
    <citation type="submission" date="2023-04" db="EMBL/GenBank/DDBJ databases">
        <title>Draft Genome sequencing of Naganishia species isolated from polar environments using Oxford Nanopore Technology.</title>
        <authorList>
            <person name="Leo P."/>
            <person name="Venkateswaran K."/>
        </authorList>
    </citation>
    <scope>NUCLEOTIDE SEQUENCE</scope>
    <source>
        <strain evidence="1">DBVPG 5303</strain>
    </source>
</reference>
<evidence type="ECO:0000313" key="2">
    <source>
        <dbReference type="Proteomes" id="UP001234202"/>
    </source>
</evidence>